<feature type="region of interest" description="Disordered" evidence="1">
    <location>
        <begin position="247"/>
        <end position="310"/>
    </location>
</feature>
<feature type="compositionally biased region" description="Low complexity" evidence="1">
    <location>
        <begin position="247"/>
        <end position="306"/>
    </location>
</feature>
<dbReference type="PROSITE" id="PS50835">
    <property type="entry name" value="IG_LIKE"/>
    <property type="match status" value="1"/>
</dbReference>
<evidence type="ECO:0000256" key="2">
    <source>
        <dbReference type="SAM" id="Phobius"/>
    </source>
</evidence>
<organism evidence="4 5">
    <name type="scientific">Magallana gigas</name>
    <name type="common">Pacific oyster</name>
    <name type="synonym">Crassostrea gigas</name>
    <dbReference type="NCBI Taxonomy" id="29159"/>
    <lineage>
        <taxon>Eukaryota</taxon>
        <taxon>Metazoa</taxon>
        <taxon>Spiralia</taxon>
        <taxon>Lophotrochozoa</taxon>
        <taxon>Mollusca</taxon>
        <taxon>Bivalvia</taxon>
        <taxon>Autobranchia</taxon>
        <taxon>Pteriomorphia</taxon>
        <taxon>Ostreida</taxon>
        <taxon>Ostreoidea</taxon>
        <taxon>Ostreidae</taxon>
        <taxon>Magallana</taxon>
    </lineage>
</organism>
<sequence>MHVKLLQVLFRQCRFHQRCILGHNFDTMYLVVLLGLIEIAAAGQLCMNCQNLINPHECNLVTRCGDHEQCYMEQYIRHNIIWYDLGCQSNTICNAINGLSGPPVPVVGRRAVKVRETDPDSFNLDFDLEDDGRIPVCESCCNATTCNNGGACGVSDFDYHNGRLCFECDQQLSPENCDQVTLCDQDRFCYIHQKISEVGLIRIYQSGCSKTIQNCTQSIGNICNNCCQDNLCNNKCTIQKPQHHMTTTTTTTTTTTPRPTTTTPTTTTTTPTTTTTTTTPTTTTTTPTTTTTTPTTTTTTPTTTTTRAPRPPVILSTEVQPTNYHYGDDVELICRVESNPPSDQLGWNMMTDPSKIPANINLVYGTDMVKIHINHLRAENIAQYQCFVHNSLGQDVQKFSLHPPK</sequence>
<evidence type="ECO:0000259" key="3">
    <source>
        <dbReference type="PROSITE" id="PS50835"/>
    </source>
</evidence>
<reference evidence="4" key="1">
    <citation type="submission" date="2022-08" db="UniProtKB">
        <authorList>
            <consortium name="EnsemblMetazoa"/>
        </authorList>
    </citation>
    <scope>IDENTIFICATION</scope>
    <source>
        <strain evidence="4">05x7-T-G4-1.051#20</strain>
    </source>
</reference>
<dbReference type="EnsemblMetazoa" id="G9243.3">
    <property type="protein sequence ID" value="G9243.3:cds"/>
    <property type="gene ID" value="G9243"/>
</dbReference>
<dbReference type="InterPro" id="IPR007110">
    <property type="entry name" value="Ig-like_dom"/>
</dbReference>
<accession>A0A8W8NYD6</accession>
<dbReference type="InterPro" id="IPR013098">
    <property type="entry name" value="Ig_I-set"/>
</dbReference>
<keyword evidence="2" id="KW-0472">Membrane</keyword>
<name>A0A8W8NYD6_MAGGI</name>
<keyword evidence="5" id="KW-1185">Reference proteome</keyword>
<dbReference type="Proteomes" id="UP000005408">
    <property type="component" value="Unassembled WGS sequence"/>
</dbReference>
<protein>
    <recommendedName>
        <fullName evidence="3">Ig-like domain-containing protein</fullName>
    </recommendedName>
</protein>
<dbReference type="SUPFAM" id="SSF48726">
    <property type="entry name" value="Immunoglobulin"/>
    <property type="match status" value="1"/>
</dbReference>
<evidence type="ECO:0000256" key="1">
    <source>
        <dbReference type="SAM" id="MobiDB-lite"/>
    </source>
</evidence>
<proteinExistence type="predicted"/>
<keyword evidence="2" id="KW-0812">Transmembrane</keyword>
<dbReference type="Gene3D" id="2.60.40.10">
    <property type="entry name" value="Immunoglobulins"/>
    <property type="match status" value="1"/>
</dbReference>
<dbReference type="Pfam" id="PF07679">
    <property type="entry name" value="I-set"/>
    <property type="match status" value="1"/>
</dbReference>
<dbReference type="AlphaFoldDB" id="A0A8W8NYD6"/>
<evidence type="ECO:0000313" key="5">
    <source>
        <dbReference type="Proteomes" id="UP000005408"/>
    </source>
</evidence>
<dbReference type="InterPro" id="IPR036179">
    <property type="entry name" value="Ig-like_dom_sf"/>
</dbReference>
<keyword evidence="2" id="KW-1133">Transmembrane helix</keyword>
<feature type="transmembrane region" description="Helical" evidence="2">
    <location>
        <begin position="21"/>
        <end position="43"/>
    </location>
</feature>
<evidence type="ECO:0000313" key="4">
    <source>
        <dbReference type="EnsemblMetazoa" id="G9243.3:cds"/>
    </source>
</evidence>
<feature type="domain" description="Ig-like" evidence="3">
    <location>
        <begin position="311"/>
        <end position="402"/>
    </location>
</feature>
<dbReference type="InterPro" id="IPR013783">
    <property type="entry name" value="Ig-like_fold"/>
</dbReference>